<dbReference type="Gene3D" id="3.20.20.80">
    <property type="entry name" value="Glycosidases"/>
    <property type="match status" value="1"/>
</dbReference>
<comment type="catalytic activity">
    <reaction evidence="1">
        <text>Hydrolysis of terminal non-reducing N-acetyl-D-hexosamine residues in N-acetyl-beta-D-hexosaminides.</text>
        <dbReference type="EC" id="3.2.1.52"/>
    </reaction>
</comment>
<evidence type="ECO:0000313" key="7">
    <source>
        <dbReference type="EMBL" id="MFH4982690.1"/>
    </source>
</evidence>
<keyword evidence="8" id="KW-1185">Reference proteome</keyword>
<dbReference type="GO" id="GO:0004563">
    <property type="term" value="F:beta-N-acetylhexosaminidase activity"/>
    <property type="evidence" value="ECO:0007669"/>
    <property type="project" value="UniProtKB-EC"/>
</dbReference>
<evidence type="ECO:0000259" key="6">
    <source>
        <dbReference type="Pfam" id="PF00728"/>
    </source>
</evidence>
<name>A0ABD6ET36_9BILA</name>
<evidence type="ECO:0000256" key="2">
    <source>
        <dbReference type="ARBA" id="ARBA00006285"/>
    </source>
</evidence>
<gene>
    <name evidence="7" type="ORF">AB6A40_009399</name>
</gene>
<dbReference type="PRINTS" id="PR00738">
    <property type="entry name" value="GLHYDRLASE20"/>
</dbReference>
<comment type="similarity">
    <text evidence="2">Belongs to the glycosyl hydrolase 20 family.</text>
</comment>
<evidence type="ECO:0000256" key="1">
    <source>
        <dbReference type="ARBA" id="ARBA00001231"/>
    </source>
</evidence>
<evidence type="ECO:0000256" key="3">
    <source>
        <dbReference type="ARBA" id="ARBA00012663"/>
    </source>
</evidence>
<dbReference type="PANTHER" id="PTHR22600:SF21">
    <property type="entry name" value="BETA-HEXOSAMINIDASE A"/>
    <property type="match status" value="1"/>
</dbReference>
<feature type="domain" description="Glycoside hydrolase family 20 catalytic" evidence="6">
    <location>
        <begin position="3"/>
        <end position="317"/>
    </location>
</feature>
<evidence type="ECO:0000313" key="8">
    <source>
        <dbReference type="Proteomes" id="UP001608902"/>
    </source>
</evidence>
<dbReference type="InterPro" id="IPR015883">
    <property type="entry name" value="Glyco_hydro_20_cat"/>
</dbReference>
<reference evidence="7 8" key="1">
    <citation type="submission" date="2024-08" db="EMBL/GenBank/DDBJ databases">
        <title>Gnathostoma spinigerum genome.</title>
        <authorList>
            <person name="Gonzalez-Bertolin B."/>
            <person name="Monzon S."/>
            <person name="Zaballos A."/>
            <person name="Jimenez P."/>
            <person name="Dekumyoy P."/>
            <person name="Varona S."/>
            <person name="Cuesta I."/>
            <person name="Sumanam S."/>
            <person name="Adisakwattana P."/>
            <person name="Gasser R.B."/>
            <person name="Hernandez-Gonzalez A."/>
            <person name="Young N.D."/>
            <person name="Perteguer M.J."/>
        </authorList>
    </citation>
    <scope>NUCLEOTIDE SEQUENCE [LARGE SCALE GENOMIC DNA]</scope>
    <source>
        <strain evidence="7">AL3</strain>
        <tissue evidence="7">Liver</tissue>
    </source>
</reference>
<comment type="caution">
    <text evidence="7">The sequence shown here is derived from an EMBL/GenBank/DDBJ whole genome shotgun (WGS) entry which is preliminary data.</text>
</comment>
<accession>A0ABD6ET36</accession>
<feature type="active site" description="Proton donor" evidence="5">
    <location>
        <position position="149"/>
    </location>
</feature>
<protein>
    <recommendedName>
        <fullName evidence="3">beta-N-acetylhexosaminidase</fullName>
        <ecNumber evidence="3">3.2.1.52</ecNumber>
    </recommendedName>
</protein>
<dbReference type="EMBL" id="JBGFUD010009869">
    <property type="protein sequence ID" value="MFH4982690.1"/>
    <property type="molecule type" value="Genomic_DNA"/>
</dbReference>
<dbReference type="Proteomes" id="UP001608902">
    <property type="component" value="Unassembled WGS sequence"/>
</dbReference>
<dbReference type="SUPFAM" id="SSF51445">
    <property type="entry name" value="(Trans)glycosidases"/>
    <property type="match status" value="1"/>
</dbReference>
<dbReference type="PANTHER" id="PTHR22600">
    <property type="entry name" value="BETA-HEXOSAMINIDASE"/>
    <property type="match status" value="1"/>
</dbReference>
<dbReference type="InterPro" id="IPR025705">
    <property type="entry name" value="Beta_hexosaminidase_sua/sub"/>
</dbReference>
<evidence type="ECO:0000256" key="4">
    <source>
        <dbReference type="ARBA" id="ARBA00022801"/>
    </source>
</evidence>
<proteinExistence type="inferred from homology"/>
<evidence type="ECO:0000256" key="5">
    <source>
        <dbReference type="PIRSR" id="PIRSR625705-1"/>
    </source>
</evidence>
<keyword evidence="4" id="KW-0378">Hydrolase</keyword>
<sequence>MHCRHFLSTDMLKAVIDLLAQNKFNVFHWHIVDSESFPYASKSVPELAKGAFSPKHQYSIQDIKDIVEFGRLHGIRILPEIDTPGHVASWGRGVPKLLARCFDDNGTETFDRNIFDVTQDAVLWDVLDALFKEVFELFPEKFVHLGADEAAFWTRECWENNPNISTFMQRYNINTTDELQQWYLTKLLSLLRNQKEGKKKKYIIWQELFDYGRAPEDVIVQVWKGSTPHTQMESIKNVTGAGHFALLSSCWYLDVQRGSVDWSQHYNCDPTSFVGSVVQKKLVLGGEAALWGEWVDESNLIPRLFPRASAVAERLWSFIEEPIEINKVWPRLYEMQCRMAARGFPAEPGNGPGFCENEYKAKLPWL</sequence>
<organism evidence="7 8">
    <name type="scientific">Gnathostoma spinigerum</name>
    <dbReference type="NCBI Taxonomy" id="75299"/>
    <lineage>
        <taxon>Eukaryota</taxon>
        <taxon>Metazoa</taxon>
        <taxon>Ecdysozoa</taxon>
        <taxon>Nematoda</taxon>
        <taxon>Chromadorea</taxon>
        <taxon>Rhabditida</taxon>
        <taxon>Spirurina</taxon>
        <taxon>Gnathostomatomorpha</taxon>
        <taxon>Gnathostomatoidea</taxon>
        <taxon>Gnathostomatidae</taxon>
        <taxon>Gnathostoma</taxon>
    </lineage>
</organism>
<dbReference type="EC" id="3.2.1.52" evidence="3"/>
<dbReference type="Pfam" id="PF00728">
    <property type="entry name" value="Glyco_hydro_20"/>
    <property type="match status" value="1"/>
</dbReference>
<dbReference type="AlphaFoldDB" id="A0ABD6ET36"/>
<dbReference type="InterPro" id="IPR017853">
    <property type="entry name" value="GH"/>
</dbReference>